<dbReference type="GO" id="GO:0006487">
    <property type="term" value="P:protein N-linked glycosylation"/>
    <property type="evidence" value="ECO:0007669"/>
    <property type="project" value="TreeGrafter"/>
</dbReference>
<dbReference type="EMBL" id="CM035407">
    <property type="protein sequence ID" value="KAH7444491.1"/>
    <property type="molecule type" value="Genomic_DNA"/>
</dbReference>
<evidence type="ECO:0000256" key="7">
    <source>
        <dbReference type="ARBA" id="ARBA00022692"/>
    </source>
</evidence>
<proteinExistence type="inferred from homology"/>
<evidence type="ECO:0000256" key="4">
    <source>
        <dbReference type="ARBA" id="ARBA00022018"/>
    </source>
</evidence>
<comment type="catalytic activity">
    <reaction evidence="11 12">
        <text>an alpha-D-Man-(1-&gt;3)-[alpha-D-Man-(1-&gt;6)]-beta-D-Man-(1-&gt;4)-beta-D-GlcNAc-(1-&gt;4)-alpha-D-GlcNAc-diphospho-di-trans,poly-cis-dolichol + 2 GDP-alpha-D-mannose = an alpha-D-Man-(1-&gt;2)-alpha-D-Man-(1-&gt;2)-alpha-D-Man-(1-&gt;3)-[alpha-D-Man-(1-&gt;6)]-beta-D-Man-(1-&gt;4)-beta-D-GlcNAc-(1-&gt;4)-alpha-D-GlcNAc-diphospho-di-trans,poly-cis-dolichol + 2 GDP + 2 H(+)</text>
        <dbReference type="Rhea" id="RHEA:29523"/>
        <dbReference type="Rhea" id="RHEA-COMP:19515"/>
        <dbReference type="Rhea" id="RHEA-COMP:19516"/>
        <dbReference type="ChEBI" id="CHEBI:15378"/>
        <dbReference type="ChEBI" id="CHEBI:57527"/>
        <dbReference type="ChEBI" id="CHEBI:58189"/>
        <dbReference type="ChEBI" id="CHEBI:132511"/>
        <dbReference type="ChEBI" id="CHEBI:132515"/>
        <dbReference type="EC" id="2.4.1.131"/>
    </reaction>
    <physiologicalReaction direction="left-to-right" evidence="11 12">
        <dbReference type="Rhea" id="RHEA:29524"/>
    </physiologicalReaction>
</comment>
<keyword evidence="6 12" id="KW-0808">Transferase</keyword>
<feature type="domain" description="ALG11 mannosyltransferase N-terminal" evidence="14">
    <location>
        <begin position="30"/>
        <end position="233"/>
    </location>
</feature>
<organism evidence="15 16">
    <name type="scientific">Ceratopteris richardii</name>
    <name type="common">Triangle waterfern</name>
    <dbReference type="NCBI Taxonomy" id="49495"/>
    <lineage>
        <taxon>Eukaryota</taxon>
        <taxon>Viridiplantae</taxon>
        <taxon>Streptophyta</taxon>
        <taxon>Embryophyta</taxon>
        <taxon>Tracheophyta</taxon>
        <taxon>Polypodiopsida</taxon>
        <taxon>Polypodiidae</taxon>
        <taxon>Polypodiales</taxon>
        <taxon>Pteridineae</taxon>
        <taxon>Pteridaceae</taxon>
        <taxon>Parkerioideae</taxon>
        <taxon>Ceratopteris</taxon>
    </lineage>
</organism>
<gene>
    <name evidence="15" type="ORF">KP509_02G079700</name>
</gene>
<evidence type="ECO:0000256" key="3">
    <source>
        <dbReference type="ARBA" id="ARBA00012645"/>
    </source>
</evidence>
<keyword evidence="10 12" id="KW-0472">Membrane</keyword>
<sequence length="472" mass="52572">MYVAALVFGILIAAVWLGSIFIGRRKKEYAVGFFHPYTNDGGGGERVLWCAVRAIQAEDPDLACIIYTGDDATPQSLASRAHRQFGVKLNSLPKVMRLHRRHWVESRTYPFLTLLGQSLGSMVLGMEALMQFTPLIFIDTSGYAFTYPIACLLGCKVVSYTHYPTISSDMVAKVLSRRAAFNNNLVIARSCFLSILKAIYYQILMISYGLAGRCVHLAMVNSSWTKSHIEKIWGIHDRIKLVYPPCDTRTLQELPLERNSTSIYFISVAQFRPEKAHGMQLEAFANLLNRLNKGNNSDPVRSGNIRLKLVGSCRNEEDKGRVVNLKQRCSELGIADKVDFLINVSYRELVELLGAATAGIHSMIDEHFGIVVVEYMAAGAIPIAHNSAGPKMDIVVEQSAGKVGFLATSVDEFASAMMEVINMSMEKRMEMASLARERAKLFSETQFDQDFKAAMSKILAEIRSSHKENVCT</sequence>
<comment type="pathway">
    <text evidence="2 12">Protein modification; protein glycosylation.</text>
</comment>
<dbReference type="Proteomes" id="UP000825935">
    <property type="component" value="Chromosome 2"/>
</dbReference>
<dbReference type="OMA" id="ARLYGWV"/>
<keyword evidence="9 12" id="KW-1133">Transmembrane helix</keyword>
<dbReference type="PANTHER" id="PTHR45919">
    <property type="entry name" value="GDP-MAN:MAN(3)GLCNAC(2)-PP-DOL ALPHA-1,2-MANNOSYLTRANSFERASE"/>
    <property type="match status" value="1"/>
</dbReference>
<evidence type="ECO:0000256" key="8">
    <source>
        <dbReference type="ARBA" id="ARBA00022824"/>
    </source>
</evidence>
<dbReference type="Pfam" id="PF15924">
    <property type="entry name" value="ALG11_N"/>
    <property type="match status" value="1"/>
</dbReference>
<feature type="transmembrane region" description="Helical" evidence="12">
    <location>
        <begin position="109"/>
        <end position="132"/>
    </location>
</feature>
<evidence type="ECO:0000256" key="2">
    <source>
        <dbReference type="ARBA" id="ARBA00004922"/>
    </source>
</evidence>
<evidence type="ECO:0000256" key="5">
    <source>
        <dbReference type="ARBA" id="ARBA00022676"/>
    </source>
</evidence>
<dbReference type="EC" id="2.4.1.131" evidence="3 12"/>
<comment type="caution">
    <text evidence="15">The sequence shown here is derived from an EMBL/GenBank/DDBJ whole genome shotgun (WGS) entry which is preliminary data.</text>
</comment>
<evidence type="ECO:0000259" key="14">
    <source>
        <dbReference type="Pfam" id="PF15924"/>
    </source>
</evidence>
<evidence type="ECO:0000313" key="15">
    <source>
        <dbReference type="EMBL" id="KAH7444491.1"/>
    </source>
</evidence>
<evidence type="ECO:0000259" key="13">
    <source>
        <dbReference type="Pfam" id="PF00534"/>
    </source>
</evidence>
<evidence type="ECO:0000256" key="10">
    <source>
        <dbReference type="ARBA" id="ARBA00023136"/>
    </source>
</evidence>
<evidence type="ECO:0000256" key="11">
    <source>
        <dbReference type="ARBA" id="ARBA00045065"/>
    </source>
</evidence>
<dbReference type="GO" id="GO:0004377">
    <property type="term" value="F:GDP-Man:Man(3)GlcNAc(2)-PP-Dol alpha-1,2-mannosyltransferase activity"/>
    <property type="evidence" value="ECO:0007669"/>
    <property type="project" value="UniProtKB-UniRule"/>
</dbReference>
<evidence type="ECO:0000256" key="6">
    <source>
        <dbReference type="ARBA" id="ARBA00022679"/>
    </source>
</evidence>
<evidence type="ECO:0000256" key="1">
    <source>
        <dbReference type="ARBA" id="ARBA00004389"/>
    </source>
</evidence>
<dbReference type="AlphaFoldDB" id="A0A8T2V7K7"/>
<comment type="similarity">
    <text evidence="12">Belongs to the glycosyltransferase group 1 family. Glycosyltransferase 4 subfamily.</text>
</comment>
<keyword evidence="5 12" id="KW-0328">Glycosyltransferase</keyword>
<dbReference type="PANTHER" id="PTHR45919:SF1">
    <property type="entry name" value="GDP-MAN:MAN(3)GLCNAC(2)-PP-DOL ALPHA-1,2-MANNOSYLTRANSFERASE"/>
    <property type="match status" value="1"/>
</dbReference>
<reference evidence="15" key="1">
    <citation type="submission" date="2021-08" db="EMBL/GenBank/DDBJ databases">
        <title>WGS assembly of Ceratopteris richardii.</title>
        <authorList>
            <person name="Marchant D.B."/>
            <person name="Chen G."/>
            <person name="Jenkins J."/>
            <person name="Shu S."/>
            <person name="Leebens-Mack J."/>
            <person name="Grimwood J."/>
            <person name="Schmutz J."/>
            <person name="Soltis P."/>
            <person name="Soltis D."/>
            <person name="Chen Z.-H."/>
        </authorList>
    </citation>
    <scope>NUCLEOTIDE SEQUENCE</scope>
    <source>
        <strain evidence="15">Whitten #5841</strain>
        <tissue evidence="15">Leaf</tissue>
    </source>
</reference>
<feature type="domain" description="Glycosyl transferase family 1" evidence="13">
    <location>
        <begin position="257"/>
        <end position="437"/>
    </location>
</feature>
<comment type="function">
    <text evidence="12">GDP-Man:Man(3)GlcNAc(2)-PP-Dol alpha-1,2-mannosyltransferase that operates in the biosynthetic pathway of dolichol-linked oligosaccharides, the glycan precursors employed in protein asparagine (N)-glycosylation. The assembly of dolichol-linked oligosaccharides begins on the cytosolic side of the endoplasmic reticulum membrane and finishes in its lumen. The sequential addition of sugars to dolichol pyrophosphate produces dolichol-linked oligosaccharides containing fourteen sugars, including two GlcNAcs, nine mannoses and three glucoses. Once assembled, the oligosaccharide is transferred from the lipid to nascent proteins by oligosaccharyltransferases. Catalyzes, on the cytoplasmic face of the endoplasmic reticulum, the addition of the fourth and fifth mannose residues to the dolichol-linked oligosaccharide chain, to produce Man(5)GlcNAc(2)-PP-dolichol core oligosaccharide.</text>
</comment>
<feature type="transmembrane region" description="Helical" evidence="12">
    <location>
        <begin position="6"/>
        <end position="23"/>
    </location>
</feature>
<feature type="transmembrane region" description="Helical" evidence="12">
    <location>
        <begin position="144"/>
        <end position="163"/>
    </location>
</feature>
<dbReference type="Pfam" id="PF00534">
    <property type="entry name" value="Glycos_transf_1"/>
    <property type="match status" value="1"/>
</dbReference>
<name>A0A8T2V7K7_CERRI</name>
<evidence type="ECO:0000256" key="12">
    <source>
        <dbReference type="RuleBase" id="RU367051"/>
    </source>
</evidence>
<keyword evidence="7 12" id="KW-0812">Transmembrane</keyword>
<keyword evidence="8 12" id="KW-0256">Endoplasmic reticulum</keyword>
<dbReference type="Gene3D" id="3.40.50.2000">
    <property type="entry name" value="Glycogen Phosphorylase B"/>
    <property type="match status" value="1"/>
</dbReference>
<dbReference type="InterPro" id="IPR001296">
    <property type="entry name" value="Glyco_trans_1"/>
</dbReference>
<dbReference type="InterPro" id="IPR031814">
    <property type="entry name" value="ALG11_N"/>
</dbReference>
<dbReference type="OrthoDB" id="2276068at2759"/>
<evidence type="ECO:0000256" key="9">
    <source>
        <dbReference type="ARBA" id="ARBA00022989"/>
    </source>
</evidence>
<keyword evidence="16" id="KW-1185">Reference proteome</keyword>
<evidence type="ECO:0000313" key="16">
    <source>
        <dbReference type="Proteomes" id="UP000825935"/>
    </source>
</evidence>
<feature type="transmembrane region" description="Helical" evidence="12">
    <location>
        <begin position="184"/>
        <end position="211"/>
    </location>
</feature>
<dbReference type="CDD" id="cd03806">
    <property type="entry name" value="GT4_ALG11-like"/>
    <property type="match status" value="1"/>
</dbReference>
<dbReference type="GO" id="GO:0005789">
    <property type="term" value="C:endoplasmic reticulum membrane"/>
    <property type="evidence" value="ECO:0007669"/>
    <property type="project" value="UniProtKB-SubCell"/>
</dbReference>
<protein>
    <recommendedName>
        <fullName evidence="4 12">GDP-Man:Man(3)GlcNAc(2)-PP-Dol alpha-1,2-mannosyltransferase</fullName>
        <ecNumber evidence="3 12">2.4.1.131</ecNumber>
    </recommendedName>
</protein>
<dbReference type="InterPro" id="IPR038013">
    <property type="entry name" value="ALG11"/>
</dbReference>
<dbReference type="SUPFAM" id="SSF53756">
    <property type="entry name" value="UDP-Glycosyltransferase/glycogen phosphorylase"/>
    <property type="match status" value="1"/>
</dbReference>
<accession>A0A8T2V7K7</accession>
<comment type="subcellular location">
    <subcellularLocation>
        <location evidence="1">Endoplasmic reticulum membrane</location>
        <topology evidence="1">Single-pass membrane protein</topology>
    </subcellularLocation>
</comment>